<dbReference type="InterPro" id="IPR010920">
    <property type="entry name" value="LSM_dom_sf"/>
</dbReference>
<comment type="similarity">
    <text evidence="1">Belongs to the LSM14 family.</text>
</comment>
<accession>A0A8K0JUG5</accession>
<gene>
    <name evidence="9" type="ORF">J437_LFUL002199</name>
</gene>
<reference evidence="9" key="2">
    <citation type="submission" date="2017-10" db="EMBL/GenBank/DDBJ databases">
        <title>Ladona fulva Genome sequencing and assembly.</title>
        <authorList>
            <person name="Murali S."/>
            <person name="Richards S."/>
            <person name="Bandaranaike D."/>
            <person name="Bellair M."/>
            <person name="Blankenburg K."/>
            <person name="Chao H."/>
            <person name="Dinh H."/>
            <person name="Doddapaneni H."/>
            <person name="Dugan-Rocha S."/>
            <person name="Elkadiri S."/>
            <person name="Gnanaolivu R."/>
            <person name="Hernandez B."/>
            <person name="Skinner E."/>
            <person name="Javaid M."/>
            <person name="Lee S."/>
            <person name="Li M."/>
            <person name="Ming W."/>
            <person name="Munidasa M."/>
            <person name="Muniz J."/>
            <person name="Nguyen L."/>
            <person name="Hughes D."/>
            <person name="Osuji N."/>
            <person name="Pu L.-L."/>
            <person name="Puazo M."/>
            <person name="Qu C."/>
            <person name="Quiroz J."/>
            <person name="Raj R."/>
            <person name="Weissenberger G."/>
            <person name="Xin Y."/>
            <person name="Zou X."/>
            <person name="Han Y."/>
            <person name="Worley K."/>
            <person name="Muzny D."/>
            <person name="Gibbs R."/>
        </authorList>
    </citation>
    <scope>NUCLEOTIDE SEQUENCE</scope>
    <source>
        <strain evidence="9">Sampled in the wild</strain>
    </source>
</reference>
<dbReference type="InterPro" id="IPR019050">
    <property type="entry name" value="FDF_dom"/>
</dbReference>
<dbReference type="InterPro" id="IPR025768">
    <property type="entry name" value="TFG_box"/>
</dbReference>
<dbReference type="GO" id="GO:0003729">
    <property type="term" value="F:mRNA binding"/>
    <property type="evidence" value="ECO:0007669"/>
    <property type="project" value="TreeGrafter"/>
</dbReference>
<feature type="compositionally biased region" description="Low complexity" evidence="4">
    <location>
        <begin position="217"/>
        <end position="261"/>
    </location>
</feature>
<dbReference type="GO" id="GO:0034063">
    <property type="term" value="P:stress granule assembly"/>
    <property type="evidence" value="ECO:0007669"/>
    <property type="project" value="TreeGrafter"/>
</dbReference>
<dbReference type="PROSITE" id="PS51536">
    <property type="entry name" value="TFG"/>
    <property type="match status" value="1"/>
</dbReference>
<evidence type="ECO:0000256" key="1">
    <source>
        <dbReference type="ARBA" id="ARBA00010415"/>
    </source>
</evidence>
<evidence type="ECO:0000256" key="3">
    <source>
        <dbReference type="PROSITE-ProRule" id="PRU00869"/>
    </source>
</evidence>
<dbReference type="Proteomes" id="UP000792457">
    <property type="component" value="Unassembled WGS sequence"/>
</dbReference>
<dbReference type="PROSITE" id="PS51512">
    <property type="entry name" value="DFDF"/>
    <property type="match status" value="1"/>
</dbReference>
<evidence type="ECO:0000256" key="2">
    <source>
        <dbReference type="PROSITE-ProRule" id="PRU00846"/>
    </source>
</evidence>
<feature type="domain" description="DFDF" evidence="5">
    <location>
        <begin position="314"/>
        <end position="350"/>
    </location>
</feature>
<dbReference type="PROSITE" id="PS51513">
    <property type="entry name" value="FFD"/>
    <property type="match status" value="1"/>
</dbReference>
<evidence type="ECO:0000256" key="4">
    <source>
        <dbReference type="SAM" id="MobiDB-lite"/>
    </source>
</evidence>
<dbReference type="Gene3D" id="2.30.30.100">
    <property type="match status" value="1"/>
</dbReference>
<feature type="domain" description="TFG box profile" evidence="7">
    <location>
        <begin position="426"/>
        <end position="446"/>
    </location>
</feature>
<dbReference type="Pfam" id="PF12701">
    <property type="entry name" value="LSM14"/>
    <property type="match status" value="1"/>
</dbReference>
<feature type="region of interest" description="Disordered" evidence="4">
    <location>
        <begin position="475"/>
        <end position="508"/>
    </location>
</feature>
<evidence type="ECO:0000259" key="7">
    <source>
        <dbReference type="PROSITE" id="PS51536"/>
    </source>
</evidence>
<evidence type="ECO:0000259" key="6">
    <source>
        <dbReference type="PROSITE" id="PS51513"/>
    </source>
</evidence>
<dbReference type="GO" id="GO:0033962">
    <property type="term" value="P:P-body assembly"/>
    <property type="evidence" value="ECO:0007669"/>
    <property type="project" value="TreeGrafter"/>
</dbReference>
<dbReference type="InterPro" id="IPR025761">
    <property type="entry name" value="FFD_box"/>
</dbReference>
<organism evidence="9 10">
    <name type="scientific">Ladona fulva</name>
    <name type="common">Scarce chaser dragonfly</name>
    <name type="synonym">Libellula fulva</name>
    <dbReference type="NCBI Taxonomy" id="123851"/>
    <lineage>
        <taxon>Eukaryota</taxon>
        <taxon>Metazoa</taxon>
        <taxon>Ecdysozoa</taxon>
        <taxon>Arthropoda</taxon>
        <taxon>Hexapoda</taxon>
        <taxon>Insecta</taxon>
        <taxon>Pterygota</taxon>
        <taxon>Palaeoptera</taxon>
        <taxon>Odonata</taxon>
        <taxon>Epiprocta</taxon>
        <taxon>Anisoptera</taxon>
        <taxon>Libelluloidea</taxon>
        <taxon>Libellulidae</taxon>
        <taxon>Ladona</taxon>
    </lineage>
</organism>
<dbReference type="InterPro" id="IPR025762">
    <property type="entry name" value="DFDF"/>
</dbReference>
<dbReference type="OrthoDB" id="21539at2759"/>
<feature type="compositionally biased region" description="Gly residues" evidence="4">
    <location>
        <begin position="262"/>
        <end position="303"/>
    </location>
</feature>
<protein>
    <submittedName>
        <fullName evidence="9">Uncharacterized protein</fullName>
    </submittedName>
</protein>
<feature type="short sequence motif" description="TFG box" evidence="3">
    <location>
        <begin position="426"/>
        <end position="446"/>
    </location>
</feature>
<feature type="compositionally biased region" description="Polar residues" evidence="4">
    <location>
        <begin position="196"/>
        <end position="208"/>
    </location>
</feature>
<feature type="domain" description="Sm" evidence="8">
    <location>
        <begin position="1"/>
        <end position="77"/>
    </location>
</feature>
<dbReference type="SUPFAM" id="SSF50182">
    <property type="entry name" value="Sm-like ribonucleoproteins"/>
    <property type="match status" value="1"/>
</dbReference>
<dbReference type="Pfam" id="PF09532">
    <property type="entry name" value="FDF"/>
    <property type="match status" value="1"/>
</dbReference>
<feature type="region of interest" description="Disordered" evidence="4">
    <location>
        <begin position="182"/>
        <end position="325"/>
    </location>
</feature>
<feature type="region of interest" description="Disordered" evidence="4">
    <location>
        <begin position="341"/>
        <end position="401"/>
    </location>
</feature>
<dbReference type="GO" id="GO:0000932">
    <property type="term" value="C:P-body"/>
    <property type="evidence" value="ECO:0007669"/>
    <property type="project" value="TreeGrafter"/>
</dbReference>
<dbReference type="CDD" id="cd01736">
    <property type="entry name" value="LSm14_N"/>
    <property type="match status" value="1"/>
</dbReference>
<dbReference type="PANTHER" id="PTHR13586:SF0">
    <property type="entry name" value="TRAILER HITCH, ISOFORM H"/>
    <property type="match status" value="1"/>
</dbReference>
<dbReference type="PROSITE" id="PS52002">
    <property type="entry name" value="SM"/>
    <property type="match status" value="1"/>
</dbReference>
<feature type="domain" description="FFD box profile" evidence="6">
    <location>
        <begin position="402"/>
        <end position="418"/>
    </location>
</feature>
<feature type="compositionally biased region" description="Polar residues" evidence="4">
    <location>
        <begin position="492"/>
        <end position="508"/>
    </location>
</feature>
<name>A0A8K0JUG5_LADFU</name>
<feature type="compositionally biased region" description="Low complexity" evidence="4">
    <location>
        <begin position="348"/>
        <end position="375"/>
    </location>
</feature>
<evidence type="ECO:0000259" key="5">
    <source>
        <dbReference type="PROSITE" id="PS51512"/>
    </source>
</evidence>
<evidence type="ECO:0000259" key="8">
    <source>
        <dbReference type="PROSITE" id="PS52002"/>
    </source>
</evidence>
<feature type="short sequence motif" description="FFD box" evidence="2">
    <location>
        <begin position="402"/>
        <end position="418"/>
    </location>
</feature>
<dbReference type="SMART" id="SM01199">
    <property type="entry name" value="FDF"/>
    <property type="match status" value="1"/>
</dbReference>
<dbReference type="InterPro" id="IPR025609">
    <property type="entry name" value="Lsm14-like_N"/>
</dbReference>
<dbReference type="InterPro" id="IPR047575">
    <property type="entry name" value="Sm"/>
</dbReference>
<comment type="caution">
    <text evidence="9">The sequence shown here is derived from an EMBL/GenBank/DDBJ whole genome shotgun (WGS) entry which is preliminary data.</text>
</comment>
<dbReference type="SMART" id="SM01271">
    <property type="entry name" value="LSM14"/>
    <property type="match status" value="1"/>
</dbReference>
<feature type="compositionally biased region" description="Low complexity" evidence="4">
    <location>
        <begin position="306"/>
        <end position="317"/>
    </location>
</feature>
<evidence type="ECO:0000313" key="10">
    <source>
        <dbReference type="Proteomes" id="UP000792457"/>
    </source>
</evidence>
<proteinExistence type="inferred from homology"/>
<keyword evidence="10" id="KW-1185">Reference proteome</keyword>
<reference evidence="9" key="1">
    <citation type="submission" date="2013-04" db="EMBL/GenBank/DDBJ databases">
        <authorList>
            <person name="Qu J."/>
            <person name="Murali S.C."/>
            <person name="Bandaranaike D."/>
            <person name="Bellair M."/>
            <person name="Blankenburg K."/>
            <person name="Chao H."/>
            <person name="Dinh H."/>
            <person name="Doddapaneni H."/>
            <person name="Downs B."/>
            <person name="Dugan-Rocha S."/>
            <person name="Elkadiri S."/>
            <person name="Gnanaolivu R.D."/>
            <person name="Hernandez B."/>
            <person name="Javaid M."/>
            <person name="Jayaseelan J.C."/>
            <person name="Lee S."/>
            <person name="Li M."/>
            <person name="Ming W."/>
            <person name="Munidasa M."/>
            <person name="Muniz J."/>
            <person name="Nguyen L."/>
            <person name="Ongeri F."/>
            <person name="Osuji N."/>
            <person name="Pu L.-L."/>
            <person name="Puazo M."/>
            <person name="Qu C."/>
            <person name="Quiroz J."/>
            <person name="Raj R."/>
            <person name="Weissenberger G."/>
            <person name="Xin Y."/>
            <person name="Zou X."/>
            <person name="Han Y."/>
            <person name="Richards S."/>
            <person name="Worley K."/>
            <person name="Muzny D."/>
            <person name="Gibbs R."/>
        </authorList>
    </citation>
    <scope>NUCLEOTIDE SEQUENCE</scope>
    <source>
        <strain evidence="9">Sampled in the wild</strain>
    </source>
</reference>
<dbReference type="EMBL" id="KZ308134">
    <property type="protein sequence ID" value="KAG8222464.1"/>
    <property type="molecule type" value="Genomic_DNA"/>
</dbReference>
<dbReference type="PANTHER" id="PTHR13586">
    <property type="entry name" value="SCD6 PROTEIN-RELATED"/>
    <property type="match status" value="1"/>
</dbReference>
<evidence type="ECO:0000313" key="9">
    <source>
        <dbReference type="EMBL" id="KAG8222464.1"/>
    </source>
</evidence>
<dbReference type="AlphaFoldDB" id="A0A8K0JUG5"/>
<sequence>MPELGSKISLISKSDIRYEGRLFTVDPHECTIALAQVRSFGTEDRECTFPVAPQNEIYDYILFRGSDIKDIRVVNNPPLNDPAIVQLSVPPLAPSAYQNPGLSHAALSHLGQGGLGQYAGQAFASAYQSYGNLGGIPPGTNLAPGIGVPRGNPVTGVQKQLNQQLNSMNPVSASVLELIGGSRSSTATPVPGVTRKSPTIDQGVQVSSSRKDGGDGQQQQKKGQQWQQQQQQQHSGWEGKQSNWGQQQYQAPQPQRVQQRSGGQGGGWKGQSQGGGGGGGTGGGNTGAGAGGRRGRGRSGGGPSFSNRNQQQQSKNKNVLKFEGDYDFEQANEEFEELKSQLGKMKITSTGTTPTVSETTASTPAPVSSAVSPKVNGEDKKDDSGNETAIGEGEQEDESDVIFYDKSKSFFDNISCEAVERSKGHSQRTDWRQERKLNSETFGVASARRGGYRGRGYYGNRGMGNMFGRGGYRGYRGGQSNRGRGNFGGWGPSQQQMSNNTAAAGMSN</sequence>